<protein>
    <submittedName>
        <fullName evidence="2">Uncharacterized protein</fullName>
    </submittedName>
</protein>
<keyword evidence="3" id="KW-1185">Reference proteome</keyword>
<accession>A0A392P8H9</accession>
<reference evidence="2 3" key="1">
    <citation type="journal article" date="2018" name="Front. Plant Sci.">
        <title>Red Clover (Trifolium pratense) and Zigzag Clover (T. medium) - A Picture of Genomic Similarities and Differences.</title>
        <authorList>
            <person name="Dluhosova J."/>
            <person name="Istvanek J."/>
            <person name="Nedelnik J."/>
            <person name="Repkova J."/>
        </authorList>
    </citation>
    <scope>NUCLEOTIDE SEQUENCE [LARGE SCALE GENOMIC DNA]</scope>
    <source>
        <strain evidence="3">cv. 10/8</strain>
        <tissue evidence="2">Leaf</tissue>
    </source>
</reference>
<organism evidence="2 3">
    <name type="scientific">Trifolium medium</name>
    <dbReference type="NCBI Taxonomy" id="97028"/>
    <lineage>
        <taxon>Eukaryota</taxon>
        <taxon>Viridiplantae</taxon>
        <taxon>Streptophyta</taxon>
        <taxon>Embryophyta</taxon>
        <taxon>Tracheophyta</taxon>
        <taxon>Spermatophyta</taxon>
        <taxon>Magnoliopsida</taxon>
        <taxon>eudicotyledons</taxon>
        <taxon>Gunneridae</taxon>
        <taxon>Pentapetalae</taxon>
        <taxon>rosids</taxon>
        <taxon>fabids</taxon>
        <taxon>Fabales</taxon>
        <taxon>Fabaceae</taxon>
        <taxon>Papilionoideae</taxon>
        <taxon>50 kb inversion clade</taxon>
        <taxon>NPAAA clade</taxon>
        <taxon>Hologalegina</taxon>
        <taxon>IRL clade</taxon>
        <taxon>Trifolieae</taxon>
        <taxon>Trifolium</taxon>
    </lineage>
</organism>
<dbReference type="Proteomes" id="UP000265520">
    <property type="component" value="Unassembled WGS sequence"/>
</dbReference>
<evidence type="ECO:0000313" key="2">
    <source>
        <dbReference type="EMBL" id="MCI07215.1"/>
    </source>
</evidence>
<evidence type="ECO:0000256" key="1">
    <source>
        <dbReference type="SAM" id="MobiDB-lite"/>
    </source>
</evidence>
<feature type="region of interest" description="Disordered" evidence="1">
    <location>
        <begin position="43"/>
        <end position="64"/>
    </location>
</feature>
<comment type="caution">
    <text evidence="2">The sequence shown here is derived from an EMBL/GenBank/DDBJ whole genome shotgun (WGS) entry which is preliminary data.</text>
</comment>
<dbReference type="AlphaFoldDB" id="A0A392P8H9"/>
<sequence>MWGEVLKRIERAGAGWGTYRGSRGKKVHNAMTVESGLVVEGGGRREELEPRMETETKPDGVVLA</sequence>
<name>A0A392P8H9_9FABA</name>
<proteinExistence type="predicted"/>
<evidence type="ECO:0000313" key="3">
    <source>
        <dbReference type="Proteomes" id="UP000265520"/>
    </source>
</evidence>
<feature type="compositionally biased region" description="Basic and acidic residues" evidence="1">
    <location>
        <begin position="43"/>
        <end position="58"/>
    </location>
</feature>
<dbReference type="EMBL" id="LXQA010064607">
    <property type="protein sequence ID" value="MCI07215.1"/>
    <property type="molecule type" value="Genomic_DNA"/>
</dbReference>